<dbReference type="Proteomes" id="UP000696294">
    <property type="component" value="Unassembled WGS sequence"/>
</dbReference>
<dbReference type="InterPro" id="IPR016162">
    <property type="entry name" value="Ald_DH_N"/>
</dbReference>
<name>A0ABX1BKH7_9ACTN</name>
<gene>
    <name evidence="6" type="ORF">HCN51_47950</name>
</gene>
<organism evidence="6 7">
    <name type="scientific">Nonomuraea composti</name>
    <dbReference type="NCBI Taxonomy" id="2720023"/>
    <lineage>
        <taxon>Bacteria</taxon>
        <taxon>Bacillati</taxon>
        <taxon>Actinomycetota</taxon>
        <taxon>Actinomycetes</taxon>
        <taxon>Streptosporangiales</taxon>
        <taxon>Streptosporangiaceae</taxon>
        <taxon>Nonomuraea</taxon>
    </lineage>
</organism>
<dbReference type="SUPFAM" id="SSF53720">
    <property type="entry name" value="ALDH-like"/>
    <property type="match status" value="1"/>
</dbReference>
<dbReference type="RefSeq" id="WP_168018701.1">
    <property type="nucleotide sequence ID" value="NZ_JAATEP010000059.1"/>
</dbReference>
<feature type="active site" evidence="3">
    <location>
        <position position="251"/>
    </location>
</feature>
<dbReference type="InterPro" id="IPR015590">
    <property type="entry name" value="Aldehyde_DH_dom"/>
</dbReference>
<sequence>MSTTIRSELYIGGQWVPPHGQETLTVRSAATEEVIGSVPAAAPADVDAAVAAAKAAFPGWRAWAPERRAAILDRFADEIDERTEEIITAISRQNGMPITVARRLEAGFSSLLLRYYARLVRHQPAAEVRPGLLVSQTSIRRHPIGVIAAIVPWNVPQTLTFTKVAPALAAGCTVVVKPSPETVLDAYLIAEAALAAGVPQGVLSIVPGGRELGAYLVSHPGVDKVAFTGSTEGGRAVAEACARLLRPVSLELGGKSAAIFLDDADLDPDAIGESLFAATLVNNGQVCFLGTRILAPRSRYAEVLGLLEAVVRASPVGDPLDESTLIGPLASARQRDRVQGYIEMGRAEGARVVAGGGRHPGPGWFVQPTIFADVDNSFRIAQEEIFGPVLSVIPYDTDDDAVRIANDTMYGLGGTVWSADTERAASVAARVQTGTIGINGYAPEPTAPFGGIKASGIGREFGPEGLASYQNLQSIYFP</sequence>
<dbReference type="InterPro" id="IPR029510">
    <property type="entry name" value="Ald_DH_CS_GLU"/>
</dbReference>
<keyword evidence="2 4" id="KW-0560">Oxidoreductase</keyword>
<feature type="domain" description="Aldehyde dehydrogenase" evidence="5">
    <location>
        <begin position="15"/>
        <end position="474"/>
    </location>
</feature>
<dbReference type="PANTHER" id="PTHR42804:SF1">
    <property type="entry name" value="ALDEHYDE DEHYDROGENASE-RELATED"/>
    <property type="match status" value="1"/>
</dbReference>
<dbReference type="Gene3D" id="3.40.605.10">
    <property type="entry name" value="Aldehyde Dehydrogenase, Chain A, domain 1"/>
    <property type="match status" value="1"/>
</dbReference>
<evidence type="ECO:0000256" key="4">
    <source>
        <dbReference type="RuleBase" id="RU003345"/>
    </source>
</evidence>
<dbReference type="InterPro" id="IPR016161">
    <property type="entry name" value="Ald_DH/histidinol_DH"/>
</dbReference>
<evidence type="ECO:0000256" key="1">
    <source>
        <dbReference type="ARBA" id="ARBA00009986"/>
    </source>
</evidence>
<protein>
    <submittedName>
        <fullName evidence="6">Aldehyde dehydrogenase</fullName>
    </submittedName>
</protein>
<evidence type="ECO:0000256" key="3">
    <source>
        <dbReference type="PROSITE-ProRule" id="PRU10007"/>
    </source>
</evidence>
<dbReference type="Gene3D" id="3.40.309.10">
    <property type="entry name" value="Aldehyde Dehydrogenase, Chain A, domain 2"/>
    <property type="match status" value="1"/>
</dbReference>
<dbReference type="Pfam" id="PF00171">
    <property type="entry name" value="Aldedh"/>
    <property type="match status" value="1"/>
</dbReference>
<dbReference type="EMBL" id="JAATEP010000059">
    <property type="protein sequence ID" value="NJP97079.1"/>
    <property type="molecule type" value="Genomic_DNA"/>
</dbReference>
<accession>A0ABX1BKH7</accession>
<keyword evidence="7" id="KW-1185">Reference proteome</keyword>
<dbReference type="PROSITE" id="PS00687">
    <property type="entry name" value="ALDEHYDE_DEHYDR_GLU"/>
    <property type="match status" value="1"/>
</dbReference>
<dbReference type="InterPro" id="IPR016163">
    <property type="entry name" value="Ald_DH_C"/>
</dbReference>
<evidence type="ECO:0000256" key="2">
    <source>
        <dbReference type="ARBA" id="ARBA00023002"/>
    </source>
</evidence>
<comment type="caution">
    <text evidence="6">The sequence shown here is derived from an EMBL/GenBank/DDBJ whole genome shotgun (WGS) entry which is preliminary data.</text>
</comment>
<evidence type="ECO:0000313" key="7">
    <source>
        <dbReference type="Proteomes" id="UP000696294"/>
    </source>
</evidence>
<evidence type="ECO:0000259" key="5">
    <source>
        <dbReference type="Pfam" id="PF00171"/>
    </source>
</evidence>
<evidence type="ECO:0000313" key="6">
    <source>
        <dbReference type="EMBL" id="NJP97079.1"/>
    </source>
</evidence>
<reference evidence="6 7" key="1">
    <citation type="submission" date="2020-03" db="EMBL/GenBank/DDBJ databases">
        <title>WGS of actinomycetes isolated from Thailand.</title>
        <authorList>
            <person name="Thawai C."/>
        </authorList>
    </citation>
    <scope>NUCLEOTIDE SEQUENCE [LARGE SCALE GENOMIC DNA]</scope>
    <source>
        <strain evidence="6 7">FMUSA5-5</strain>
    </source>
</reference>
<dbReference type="CDD" id="cd07139">
    <property type="entry name" value="ALDH_AldA-Rv0768"/>
    <property type="match status" value="1"/>
</dbReference>
<comment type="similarity">
    <text evidence="1 4">Belongs to the aldehyde dehydrogenase family.</text>
</comment>
<proteinExistence type="inferred from homology"/>
<dbReference type="PANTHER" id="PTHR42804">
    <property type="entry name" value="ALDEHYDE DEHYDROGENASE"/>
    <property type="match status" value="1"/>
</dbReference>